<dbReference type="Proteomes" id="UP000009169">
    <property type="component" value="Unassembled WGS sequence"/>
</dbReference>
<gene>
    <name evidence="2" type="ORF">TEQG_04016</name>
</gene>
<evidence type="ECO:0000313" key="2">
    <source>
        <dbReference type="EMBL" id="EGE04843.1"/>
    </source>
</evidence>
<dbReference type="PANTHER" id="PTHR35392:SF2">
    <property type="entry name" value="ZN(II)2CYS6 TRANSCRIPTION FACTOR (EUROFUNG)"/>
    <property type="match status" value="1"/>
</dbReference>
<dbReference type="OrthoDB" id="5417895at2759"/>
<evidence type="ECO:0000313" key="3">
    <source>
        <dbReference type="Proteomes" id="UP000009169"/>
    </source>
</evidence>
<name>F2PS87_TRIEC</name>
<organism evidence="2 3">
    <name type="scientific">Trichophyton equinum (strain ATCC MYA-4606 / CBS 127.97)</name>
    <name type="common">Horse ringworm fungus</name>
    <dbReference type="NCBI Taxonomy" id="559882"/>
    <lineage>
        <taxon>Eukaryota</taxon>
        <taxon>Fungi</taxon>
        <taxon>Dikarya</taxon>
        <taxon>Ascomycota</taxon>
        <taxon>Pezizomycotina</taxon>
        <taxon>Eurotiomycetes</taxon>
        <taxon>Eurotiomycetidae</taxon>
        <taxon>Onygenales</taxon>
        <taxon>Arthrodermataceae</taxon>
        <taxon>Trichophyton</taxon>
    </lineage>
</organism>
<keyword evidence="3" id="KW-1185">Reference proteome</keyword>
<dbReference type="AlphaFoldDB" id="F2PS87"/>
<dbReference type="VEuPathDB" id="FungiDB:TEQG_04016"/>
<proteinExistence type="predicted"/>
<dbReference type="PANTHER" id="PTHR35392">
    <property type="entry name" value="ZN(II)2CYS6 TRANSCRIPTION FACTOR (EUROFUNG)-RELATED-RELATED"/>
    <property type="match status" value="1"/>
</dbReference>
<accession>F2PS87</accession>
<protein>
    <recommendedName>
        <fullName evidence="4">Zn(2)-C6 fungal-type domain-containing protein</fullName>
    </recommendedName>
</protein>
<reference evidence="3" key="1">
    <citation type="journal article" date="2012" name="MBio">
        <title>Comparative genome analysis of Trichophyton rubrum and related dermatophytes reveals candidate genes involved in infection.</title>
        <authorList>
            <person name="Martinez D.A."/>
            <person name="Oliver B.G."/>
            <person name="Graeser Y."/>
            <person name="Goldberg J.M."/>
            <person name="Li W."/>
            <person name="Martinez-Rossi N.M."/>
            <person name="Monod M."/>
            <person name="Shelest E."/>
            <person name="Barton R.C."/>
            <person name="Birch E."/>
            <person name="Brakhage A.A."/>
            <person name="Chen Z."/>
            <person name="Gurr S.J."/>
            <person name="Heiman D."/>
            <person name="Heitman J."/>
            <person name="Kosti I."/>
            <person name="Rossi A."/>
            <person name="Saif S."/>
            <person name="Samalova M."/>
            <person name="Saunders C.W."/>
            <person name="Shea T."/>
            <person name="Summerbell R.C."/>
            <person name="Xu J."/>
            <person name="Young S."/>
            <person name="Zeng Q."/>
            <person name="Birren B.W."/>
            <person name="Cuomo C.A."/>
            <person name="White T.C."/>
        </authorList>
    </citation>
    <scope>NUCLEOTIDE SEQUENCE [LARGE SCALE GENOMIC DNA]</scope>
    <source>
        <strain evidence="3">ATCC MYA-4606 / CBS 127.97</strain>
    </source>
</reference>
<dbReference type="InterPro" id="IPR052973">
    <property type="entry name" value="Fungal_sec-metab_reg_TF"/>
</dbReference>
<sequence length="762" mass="85392">MGRKPNTLITEFFHRGEKLPDSSNRYEHTCKLCGEKFLKGRPDTLINHITKVCPAISTADRDRVAYLSGAAANRYRDKGAVRHSQPVPSSNTAAIGDQARGKRAANFQNGPSLNGLNVLAEASRRVGASNEGHIQDRILELSAAERDMVVDPALENSSKFSLEAELHAQFIHTSSPTAPFFSTSSVDATSPLPMPAVHSLLPVDAHPDHHSSQLSLIAASANEMVTDDPSSSLESAAMCHQKSDAWQLPPQTAPPQATIGLSPTIELPTADEMMIQNHIPAELSMPPASNERPGTYLRPLTTNPEVQQSNSDFFCEVVDTKKSNKKRSTFSEERRKEVRVVRKMGACLRCRMLKKTCSAGTPCSQCRNLQNPRVWMECCIRTRLMNQLESYSIGLHSTMAYHDVQSIKGEIQFEPSAGRIEVMHFELDSLSFLTFSALFGQRQAGQGIDNQLPTSSTDSILEGPSHYVHILDGEIEELSGKLVVYIQKTSSLFIEGEQSDFIRQTLRQALELAKQHEACSSPPDFYPFIYISWRLLTYAALELWVATAILVDPFLKWTVYMNPTLPPLANRPLTSTTNDSRIPIHSMNQLESYSLICTQLRSAVEKRAARVCRVLLGKFEQRLLQKQRVGSFRTFLATIILLNCVERMEWLFRSWECEHYIQRWPLERQPSCFASQIETFAGVVSQHLKMRSLAPAFVISPTGAIRARDVSDKDIYRWFDSIGVDYQYLHARQAAEFDANDSRSLDLKYSSMVILSAKFSNE</sequence>
<evidence type="ECO:0000256" key="1">
    <source>
        <dbReference type="SAM" id="MobiDB-lite"/>
    </source>
</evidence>
<evidence type="ECO:0008006" key="4">
    <source>
        <dbReference type="Google" id="ProtNLM"/>
    </source>
</evidence>
<feature type="region of interest" description="Disordered" evidence="1">
    <location>
        <begin position="78"/>
        <end position="102"/>
    </location>
</feature>
<dbReference type="HOGENOM" id="CLU_005936_0_0_1"/>
<dbReference type="eggNOG" id="ENOG502SQF6">
    <property type="taxonomic scope" value="Eukaryota"/>
</dbReference>
<dbReference type="EMBL" id="DS995735">
    <property type="protein sequence ID" value="EGE04843.1"/>
    <property type="molecule type" value="Genomic_DNA"/>
</dbReference>